<dbReference type="EMBL" id="BTRK01000001">
    <property type="protein sequence ID" value="GMR30555.1"/>
    <property type="molecule type" value="Genomic_DNA"/>
</dbReference>
<dbReference type="AlphaFoldDB" id="A0AAN4Z4J1"/>
<feature type="non-terminal residue" evidence="1">
    <location>
        <position position="1"/>
    </location>
</feature>
<comment type="caution">
    <text evidence="1">The sequence shown here is derived from an EMBL/GenBank/DDBJ whole genome shotgun (WGS) entry which is preliminary data.</text>
</comment>
<protein>
    <submittedName>
        <fullName evidence="1">Uncharacterized protein</fullName>
    </submittedName>
</protein>
<dbReference type="Proteomes" id="UP001328107">
    <property type="component" value="Unassembled WGS sequence"/>
</dbReference>
<feature type="non-terminal residue" evidence="1">
    <location>
        <position position="79"/>
    </location>
</feature>
<evidence type="ECO:0000313" key="1">
    <source>
        <dbReference type="EMBL" id="GMR30555.1"/>
    </source>
</evidence>
<keyword evidence="2" id="KW-1185">Reference proteome</keyword>
<gene>
    <name evidence="1" type="ORF">PMAYCL1PPCAC_00750</name>
</gene>
<proteinExistence type="predicted"/>
<name>A0AAN4Z4J1_9BILA</name>
<organism evidence="1 2">
    <name type="scientific">Pristionchus mayeri</name>
    <dbReference type="NCBI Taxonomy" id="1317129"/>
    <lineage>
        <taxon>Eukaryota</taxon>
        <taxon>Metazoa</taxon>
        <taxon>Ecdysozoa</taxon>
        <taxon>Nematoda</taxon>
        <taxon>Chromadorea</taxon>
        <taxon>Rhabditida</taxon>
        <taxon>Rhabditina</taxon>
        <taxon>Diplogasteromorpha</taxon>
        <taxon>Diplogasteroidea</taxon>
        <taxon>Neodiplogasteridae</taxon>
        <taxon>Pristionchus</taxon>
    </lineage>
</organism>
<sequence length="79" mass="9059">VSNLLSRLARARPHLIPEMRHDELIATFVLEGANELTRMEARDKMSFSTEEFKKTIIAIGSEACFEHITTITSDYFRDS</sequence>
<reference evidence="2" key="1">
    <citation type="submission" date="2022-10" db="EMBL/GenBank/DDBJ databases">
        <title>Genome assembly of Pristionchus species.</title>
        <authorList>
            <person name="Yoshida K."/>
            <person name="Sommer R.J."/>
        </authorList>
    </citation>
    <scope>NUCLEOTIDE SEQUENCE [LARGE SCALE GENOMIC DNA]</scope>
    <source>
        <strain evidence="2">RS5460</strain>
    </source>
</reference>
<evidence type="ECO:0000313" key="2">
    <source>
        <dbReference type="Proteomes" id="UP001328107"/>
    </source>
</evidence>
<accession>A0AAN4Z4J1</accession>